<dbReference type="PANTHER" id="PTHR10127:SF849">
    <property type="entry name" value="ZINC METALLOPROTEINASE NAS-36"/>
    <property type="match status" value="1"/>
</dbReference>
<gene>
    <name evidence="7" type="primary">LOC106805832</name>
</gene>
<keyword evidence="2" id="KW-0862">Zinc</keyword>
<keyword evidence="3" id="KW-0645">Protease</keyword>
<dbReference type="PANTHER" id="PTHR10127">
    <property type="entry name" value="DISCOIDIN, CUB, EGF, LAMININ , AND ZINC METALLOPROTEASE DOMAIN CONTAINING"/>
    <property type="match status" value="1"/>
</dbReference>
<dbReference type="Proteomes" id="UP000695022">
    <property type="component" value="Unplaced"/>
</dbReference>
<keyword evidence="4" id="KW-0732">Signal</keyword>
<keyword evidence="3" id="KW-0378">Hydrolase</keyword>
<evidence type="ECO:0000256" key="1">
    <source>
        <dbReference type="ARBA" id="ARBA00022723"/>
    </source>
</evidence>
<dbReference type="PROSITE" id="PS00022">
    <property type="entry name" value="EGF_1"/>
    <property type="match status" value="1"/>
</dbReference>
<feature type="signal peptide" evidence="4">
    <location>
        <begin position="1"/>
        <end position="27"/>
    </location>
</feature>
<evidence type="ECO:0000256" key="2">
    <source>
        <dbReference type="ARBA" id="ARBA00022833"/>
    </source>
</evidence>
<proteinExistence type="predicted"/>
<sequence length="443" mass="48897">MARIGTDIMWRQGVIFAAFALIQCVHSREIPYWAEHARGESNGHVLGHISPQSEHNHNPTENMGFISADGRVPENVDIHRGRSDEEYKQQATLYRQIVHEFRLNHGLPVGPSDEVWDGLIEGDIVPTLSDLQEMLEEIRNPTRRKRKMTSDTAVYWTLPIPYVLVDMNRQTSVSNTATTEKRAFVNDSDLDLDLLSIETVIPVYENRIGDQRGLSFYDALTANLAYCNGDESPCQGGLLTTECQHGGYWNPNNCDVCICPAGLAGDRCETVAPSEGTTEGGILNVECSSSVQTFSASISAATHKQEAYWLLQAPLSATISFQFTSISSVCYSLDGLTCEGRLGCPDWLEVKYLDLAGPGPWFCASNTYGYPFLTSATNEMVLIARLVNNFGFSFTLNYMATCPPCECINWGPYGSCDVANSVDNCGCTMQTRSCVDMTGYCPL</sequence>
<evidence type="ECO:0000256" key="4">
    <source>
        <dbReference type="SAM" id="SignalP"/>
    </source>
</evidence>
<keyword evidence="1" id="KW-0479">Metal-binding</keyword>
<accession>A0ABM1DT03</accession>
<organism evidence="6 7">
    <name type="scientific">Priapulus caudatus</name>
    <name type="common">Priapulid worm</name>
    <dbReference type="NCBI Taxonomy" id="37621"/>
    <lineage>
        <taxon>Eukaryota</taxon>
        <taxon>Metazoa</taxon>
        <taxon>Ecdysozoa</taxon>
        <taxon>Scalidophora</taxon>
        <taxon>Priapulida</taxon>
        <taxon>Priapulimorpha</taxon>
        <taxon>Priapulimorphida</taxon>
        <taxon>Priapulidae</taxon>
        <taxon>Priapulus</taxon>
    </lineage>
</organism>
<feature type="domain" description="EGF-like" evidence="5">
    <location>
        <begin position="257"/>
        <end position="268"/>
    </location>
</feature>
<dbReference type="RefSeq" id="XP_014663074.1">
    <property type="nucleotide sequence ID" value="XM_014807588.1"/>
</dbReference>
<dbReference type="GeneID" id="106805832"/>
<evidence type="ECO:0000256" key="3">
    <source>
        <dbReference type="ARBA" id="ARBA00023049"/>
    </source>
</evidence>
<name>A0ABM1DT03_PRICU</name>
<reference evidence="7" key="1">
    <citation type="submission" date="2025-08" db="UniProtKB">
        <authorList>
            <consortium name="RefSeq"/>
        </authorList>
    </citation>
    <scope>IDENTIFICATION</scope>
</reference>
<evidence type="ECO:0000259" key="5">
    <source>
        <dbReference type="PROSITE" id="PS00022"/>
    </source>
</evidence>
<dbReference type="InterPro" id="IPR000742">
    <property type="entry name" value="EGF"/>
</dbReference>
<evidence type="ECO:0000313" key="6">
    <source>
        <dbReference type="Proteomes" id="UP000695022"/>
    </source>
</evidence>
<keyword evidence="3" id="KW-0482">Metalloprotease</keyword>
<evidence type="ECO:0000313" key="7">
    <source>
        <dbReference type="RefSeq" id="XP_014663074.1"/>
    </source>
</evidence>
<protein>
    <submittedName>
        <fullName evidence="7">Zinc metalloproteinase dpy-31-like</fullName>
    </submittedName>
</protein>
<feature type="chain" id="PRO_5047511848" evidence="4">
    <location>
        <begin position="28"/>
        <end position="443"/>
    </location>
</feature>
<keyword evidence="6" id="KW-1185">Reference proteome</keyword>